<evidence type="ECO:0000256" key="8">
    <source>
        <dbReference type="SAM" id="Phobius"/>
    </source>
</evidence>
<dbReference type="Pfam" id="PF02472">
    <property type="entry name" value="ExbD"/>
    <property type="match status" value="1"/>
</dbReference>
<dbReference type="GO" id="GO:0022857">
    <property type="term" value="F:transmembrane transporter activity"/>
    <property type="evidence" value="ECO:0007669"/>
    <property type="project" value="InterPro"/>
</dbReference>
<dbReference type="InterPro" id="IPR003400">
    <property type="entry name" value="ExbD"/>
</dbReference>
<evidence type="ECO:0000256" key="5">
    <source>
        <dbReference type="ARBA" id="ARBA00022989"/>
    </source>
</evidence>
<reference evidence="9 10" key="1">
    <citation type="submission" date="2018-01" db="EMBL/GenBank/DDBJ databases">
        <title>The draft genome sequence of Halioglobus lutimaris HF004.</title>
        <authorList>
            <person name="Du Z.-J."/>
            <person name="Shi M.-J."/>
        </authorList>
    </citation>
    <scope>NUCLEOTIDE SEQUENCE [LARGE SCALE GENOMIC DNA]</scope>
    <source>
        <strain evidence="9 10">HF004</strain>
    </source>
</reference>
<comment type="subcellular location">
    <subcellularLocation>
        <location evidence="1">Cell membrane</location>
        <topology evidence="1">Single-pass membrane protein</topology>
    </subcellularLocation>
    <subcellularLocation>
        <location evidence="7">Cell membrane</location>
        <topology evidence="7">Single-pass type II membrane protein</topology>
    </subcellularLocation>
</comment>
<evidence type="ECO:0000256" key="6">
    <source>
        <dbReference type="ARBA" id="ARBA00023136"/>
    </source>
</evidence>
<evidence type="ECO:0000313" key="9">
    <source>
        <dbReference type="EMBL" id="PLW68064.1"/>
    </source>
</evidence>
<evidence type="ECO:0000256" key="7">
    <source>
        <dbReference type="RuleBase" id="RU003879"/>
    </source>
</evidence>
<dbReference type="RefSeq" id="WP_076001618.1">
    <property type="nucleotide sequence ID" value="NZ_PKUS01000019.1"/>
</dbReference>
<keyword evidence="7" id="KW-0813">Transport</keyword>
<evidence type="ECO:0000256" key="1">
    <source>
        <dbReference type="ARBA" id="ARBA00004162"/>
    </source>
</evidence>
<evidence type="ECO:0000256" key="3">
    <source>
        <dbReference type="ARBA" id="ARBA00022475"/>
    </source>
</evidence>
<evidence type="ECO:0000256" key="2">
    <source>
        <dbReference type="ARBA" id="ARBA00005811"/>
    </source>
</evidence>
<keyword evidence="7" id="KW-0653">Protein transport</keyword>
<dbReference type="AlphaFoldDB" id="A0A2N5X0Q5"/>
<organism evidence="9 10">
    <name type="scientific">Pseudohalioglobus lutimaris</name>
    <dbReference type="NCBI Taxonomy" id="1737061"/>
    <lineage>
        <taxon>Bacteria</taxon>
        <taxon>Pseudomonadati</taxon>
        <taxon>Pseudomonadota</taxon>
        <taxon>Gammaproteobacteria</taxon>
        <taxon>Cellvibrionales</taxon>
        <taxon>Halieaceae</taxon>
        <taxon>Pseudohalioglobus</taxon>
    </lineage>
</organism>
<keyword evidence="6 8" id="KW-0472">Membrane</keyword>
<dbReference type="GO" id="GO:0005886">
    <property type="term" value="C:plasma membrane"/>
    <property type="evidence" value="ECO:0007669"/>
    <property type="project" value="UniProtKB-SubCell"/>
</dbReference>
<keyword evidence="5 8" id="KW-1133">Transmembrane helix</keyword>
<sequence>MRKFRRSRPEEAELDITAFMNLMIVLVPILLLGMVFSRITVVDVVLPEAAGGEPDQPPKQLELVIRAEGMRVDYPAGILLKAIPLNEDGDQDFALLSLVLQEVKRQLVEQGIEKRDITLLPEPQVDYQTIVSAMDTVRSFKALVAASMVDAALFPDISFGQAPEAEQEVVQ</sequence>
<dbReference type="Proteomes" id="UP000235005">
    <property type="component" value="Unassembled WGS sequence"/>
</dbReference>
<dbReference type="OrthoDB" id="9150865at2"/>
<comment type="similarity">
    <text evidence="2 7">Belongs to the ExbD/TolR family.</text>
</comment>
<dbReference type="GO" id="GO:0015031">
    <property type="term" value="P:protein transport"/>
    <property type="evidence" value="ECO:0007669"/>
    <property type="project" value="UniProtKB-KW"/>
</dbReference>
<keyword evidence="3" id="KW-1003">Cell membrane</keyword>
<comment type="caution">
    <text evidence="9">The sequence shown here is derived from an EMBL/GenBank/DDBJ whole genome shotgun (WGS) entry which is preliminary data.</text>
</comment>
<evidence type="ECO:0000313" key="10">
    <source>
        <dbReference type="Proteomes" id="UP000235005"/>
    </source>
</evidence>
<feature type="transmembrane region" description="Helical" evidence="8">
    <location>
        <begin position="12"/>
        <end position="36"/>
    </location>
</feature>
<keyword evidence="4 7" id="KW-0812">Transmembrane</keyword>
<keyword evidence="10" id="KW-1185">Reference proteome</keyword>
<dbReference type="EMBL" id="PKUS01000019">
    <property type="protein sequence ID" value="PLW68064.1"/>
    <property type="molecule type" value="Genomic_DNA"/>
</dbReference>
<protein>
    <submittedName>
        <fullName evidence="9">Biopolymer transporter ExbD</fullName>
    </submittedName>
</protein>
<accession>A0A2N5X0Q5</accession>
<evidence type="ECO:0000256" key="4">
    <source>
        <dbReference type="ARBA" id="ARBA00022692"/>
    </source>
</evidence>
<gene>
    <name evidence="9" type="ORF">C0039_13960</name>
</gene>
<proteinExistence type="inferred from homology"/>
<name>A0A2N5X0Q5_9GAMM</name>